<evidence type="ECO:0000313" key="1">
    <source>
        <dbReference type="EMBL" id="GME27480.1"/>
    </source>
</evidence>
<evidence type="ECO:0000313" key="2">
    <source>
        <dbReference type="Proteomes" id="UP001165186"/>
    </source>
</evidence>
<accession>A0ACB5S3V0</accession>
<dbReference type="Proteomes" id="UP001165186">
    <property type="component" value="Unassembled WGS sequence"/>
</dbReference>
<dbReference type="EMBL" id="BSXG01000037">
    <property type="protein sequence ID" value="GME27480.1"/>
    <property type="molecule type" value="Genomic_DNA"/>
</dbReference>
<sequence length="266" mass="29760">MDYQYGPAPPRPDYSQAYRPYQGPSPGAGPTRPPPPRGTAPDYPKQHIRGRARYYYDSDSETESDFSDSEDDRSRRLIRRGAQTPREARTPSPPRRQRSTKASSRGGGGGGNDQEKYTVAKACKAAAMSAAVEAVRCRAEPGPWNGQKGARCATAAVTGGLFGALRNGRLKANGKLPIADAAVTGFYAVDFLKRVLRQTEFSDQARKMDEEEGRGSDDDYDEDDRRSRRRSRSRMRSRSRGVERSRSRPKRRVEYHEWEASPVRGR</sequence>
<name>A0ACB5S3V0_9PEZI</name>
<keyword evidence="2" id="KW-1185">Reference proteome</keyword>
<gene>
    <name evidence="1" type="primary">g7399</name>
    <name evidence="1" type="ORF">NpPPO83_00007399</name>
</gene>
<comment type="caution">
    <text evidence="1">The sequence shown here is derived from an EMBL/GenBank/DDBJ whole genome shotgun (WGS) entry which is preliminary data.</text>
</comment>
<protein>
    <submittedName>
        <fullName evidence="1">Uncharacterized protein</fullName>
    </submittedName>
</protein>
<reference evidence="1" key="1">
    <citation type="submission" date="2024-09" db="EMBL/GenBank/DDBJ databases">
        <title>Draft Genome Sequences of Neofusicoccum parvum.</title>
        <authorList>
            <person name="Ashida A."/>
            <person name="Camagna M."/>
            <person name="Tanaka A."/>
            <person name="Takemoto D."/>
        </authorList>
    </citation>
    <scope>NUCLEOTIDE SEQUENCE</scope>
    <source>
        <strain evidence="1">PPO83</strain>
    </source>
</reference>
<organism evidence="1 2">
    <name type="scientific">Neofusicoccum parvum</name>
    <dbReference type="NCBI Taxonomy" id="310453"/>
    <lineage>
        <taxon>Eukaryota</taxon>
        <taxon>Fungi</taxon>
        <taxon>Dikarya</taxon>
        <taxon>Ascomycota</taxon>
        <taxon>Pezizomycotina</taxon>
        <taxon>Dothideomycetes</taxon>
        <taxon>Dothideomycetes incertae sedis</taxon>
        <taxon>Botryosphaeriales</taxon>
        <taxon>Botryosphaeriaceae</taxon>
        <taxon>Neofusicoccum</taxon>
    </lineage>
</organism>
<proteinExistence type="predicted"/>